<dbReference type="AlphaFoldDB" id="A0A1I8BJ20"/>
<name>A0A1I8BJ20_MELHA</name>
<dbReference type="WBParaSite" id="MhA1_Contig2541.frz3.gene1">
    <property type="protein sequence ID" value="MhA1_Contig2541.frz3.gene1"/>
    <property type="gene ID" value="MhA1_Contig2541.frz3.gene1"/>
</dbReference>
<organism evidence="2 3">
    <name type="scientific">Meloidogyne hapla</name>
    <name type="common">Root-knot nematode worm</name>
    <dbReference type="NCBI Taxonomy" id="6305"/>
    <lineage>
        <taxon>Eukaryota</taxon>
        <taxon>Metazoa</taxon>
        <taxon>Ecdysozoa</taxon>
        <taxon>Nematoda</taxon>
        <taxon>Chromadorea</taxon>
        <taxon>Rhabditida</taxon>
        <taxon>Tylenchina</taxon>
        <taxon>Tylenchomorpha</taxon>
        <taxon>Tylenchoidea</taxon>
        <taxon>Meloidogynidae</taxon>
        <taxon>Meloidogyninae</taxon>
        <taxon>Meloidogyne</taxon>
    </lineage>
</organism>
<proteinExistence type="predicted"/>
<reference evidence="3" key="1">
    <citation type="submission" date="2016-11" db="UniProtKB">
        <authorList>
            <consortium name="WormBaseParasite"/>
        </authorList>
    </citation>
    <scope>IDENTIFICATION</scope>
</reference>
<evidence type="ECO:0000256" key="1">
    <source>
        <dbReference type="SAM" id="MobiDB-lite"/>
    </source>
</evidence>
<feature type="region of interest" description="Disordered" evidence="1">
    <location>
        <begin position="1"/>
        <end position="40"/>
    </location>
</feature>
<dbReference type="Proteomes" id="UP000095281">
    <property type="component" value="Unplaced"/>
</dbReference>
<accession>A0A1I8BJ20</accession>
<evidence type="ECO:0000313" key="3">
    <source>
        <dbReference type="WBParaSite" id="MhA1_Contig2541.frz3.gene1"/>
    </source>
</evidence>
<feature type="compositionally biased region" description="Basic and acidic residues" evidence="1">
    <location>
        <begin position="1"/>
        <end position="15"/>
    </location>
</feature>
<keyword evidence="2" id="KW-1185">Reference proteome</keyword>
<protein>
    <submittedName>
        <fullName evidence="3">Uncharacterized protein</fullName>
    </submittedName>
</protein>
<evidence type="ECO:0000313" key="2">
    <source>
        <dbReference type="Proteomes" id="UP000095281"/>
    </source>
</evidence>
<sequence>MENEVYNDKDEKGFLDEECEEDWQQKLPGESSPLTSPPSHLFFEKEKKRRILPIPSLERRSTTNKTIYSSMLKNPKGFYHQLEPWKLSMAPNLFPTPISPQPLTPLDDRRLFNEEEEELLIQRRITASPVHVDALRDLTITMMGPAVGGYF</sequence>